<organism evidence="1 2">
    <name type="scientific">Gordonia phage Horus</name>
    <dbReference type="NCBI Taxonomy" id="2301696"/>
    <lineage>
        <taxon>Viruses</taxon>
        <taxon>Duplodnaviria</taxon>
        <taxon>Heunggongvirae</taxon>
        <taxon>Uroviricota</taxon>
        <taxon>Caudoviricetes</taxon>
        <taxon>Langleyhallvirinae</taxon>
        <taxon>Horusvirus</taxon>
        <taxon>Horusvirus horus</taxon>
    </lineage>
</organism>
<proteinExistence type="predicted"/>
<dbReference type="Proteomes" id="UP000262321">
    <property type="component" value="Segment"/>
</dbReference>
<dbReference type="RefSeq" id="YP_009808301.1">
    <property type="nucleotide sequence ID" value="NC_048039.1"/>
</dbReference>
<accession>A0A385DWT6</accession>
<sequence>MTVIDIQHYREARAALEVQQDLQSVATSYGYDLTMMFTAEGVSATLTRDGFRALSVQPCRDVQTAGNRVMCWLEARSDA</sequence>
<dbReference type="EMBL" id="MH651176">
    <property type="protein sequence ID" value="AXQ63916.1"/>
    <property type="molecule type" value="Genomic_DNA"/>
</dbReference>
<dbReference type="GeneID" id="54999202"/>
<dbReference type="KEGG" id="vg:54999202"/>
<name>A0A385DWT6_9CAUD</name>
<protein>
    <submittedName>
        <fullName evidence="1">Uncharacterized protein</fullName>
    </submittedName>
</protein>
<keyword evidence="2" id="KW-1185">Reference proteome</keyword>
<reference evidence="1 2" key="1">
    <citation type="submission" date="2018-07" db="EMBL/GenBank/DDBJ databases">
        <authorList>
            <person name="Said P."/>
            <person name="Hotaki K."/>
            <person name="Hall J.T."/>
            <person name="Leadon S.A."/>
            <person name="Fogarty M.P."/>
            <person name="Warner M.H."/>
            <person name="Garlena R.A."/>
            <person name="Russell D.A."/>
            <person name="Pope W.H."/>
            <person name="Jacobs-Sera D."/>
            <person name="Hatfull G.F."/>
        </authorList>
    </citation>
    <scope>NUCLEOTIDE SEQUENCE [LARGE SCALE GENOMIC DNA]</scope>
</reference>
<evidence type="ECO:0000313" key="2">
    <source>
        <dbReference type="Proteomes" id="UP000262321"/>
    </source>
</evidence>
<gene>
    <name evidence="1" type="primary">64</name>
    <name evidence="1" type="ORF">SEA_HORUS_64</name>
</gene>
<evidence type="ECO:0000313" key="1">
    <source>
        <dbReference type="EMBL" id="AXQ63916.1"/>
    </source>
</evidence>